<dbReference type="AlphaFoldDB" id="A0A940Y9Z2"/>
<keyword evidence="2" id="KW-1185">Reference proteome</keyword>
<dbReference type="RefSeq" id="WP_210856434.1">
    <property type="nucleotide sequence ID" value="NZ_JAGQDD010000019.1"/>
</dbReference>
<reference evidence="1 2" key="1">
    <citation type="submission" date="2021-04" db="EMBL/GenBank/DDBJ databases">
        <title>The genome sequence of Ideonella sp. 3Y2.</title>
        <authorList>
            <person name="Liu Y."/>
        </authorList>
    </citation>
    <scope>NUCLEOTIDE SEQUENCE [LARGE SCALE GENOMIC DNA]</scope>
    <source>
        <strain evidence="1 2">3Y2</strain>
    </source>
</reference>
<dbReference type="EMBL" id="JAGQDD010000019">
    <property type="protein sequence ID" value="MBQ0932724.1"/>
    <property type="molecule type" value="Genomic_DNA"/>
</dbReference>
<gene>
    <name evidence="1" type="ORF">KAK03_19770</name>
</gene>
<evidence type="ECO:0000313" key="1">
    <source>
        <dbReference type="EMBL" id="MBQ0932724.1"/>
    </source>
</evidence>
<dbReference type="Proteomes" id="UP000676246">
    <property type="component" value="Unassembled WGS sequence"/>
</dbReference>
<proteinExistence type="predicted"/>
<organism evidence="1 2">
    <name type="scientific">Ideonella alba</name>
    <dbReference type="NCBI Taxonomy" id="2824118"/>
    <lineage>
        <taxon>Bacteria</taxon>
        <taxon>Pseudomonadati</taxon>
        <taxon>Pseudomonadota</taxon>
        <taxon>Betaproteobacteria</taxon>
        <taxon>Burkholderiales</taxon>
        <taxon>Sphaerotilaceae</taxon>
        <taxon>Ideonella</taxon>
    </lineage>
</organism>
<accession>A0A940Y9Z2</accession>
<protein>
    <submittedName>
        <fullName evidence="1">Uncharacterized protein</fullName>
    </submittedName>
</protein>
<comment type="caution">
    <text evidence="1">The sequence shown here is derived from an EMBL/GenBank/DDBJ whole genome shotgun (WGS) entry which is preliminary data.</text>
</comment>
<sequence length="91" mass="9660">MHRPAFSTPAPGPWAPAPAPVPALRRVAARALRRAGAWMRHTADALARPVPARAALPQTLPLVEFHAEAGAPEGALYVDGQYVGHLDVSRL</sequence>
<name>A0A940Y9Z2_9BURK</name>
<evidence type="ECO:0000313" key="2">
    <source>
        <dbReference type="Proteomes" id="UP000676246"/>
    </source>
</evidence>